<organism evidence="1 2">
    <name type="scientific">Cryobacterium psychrotolerans</name>
    <dbReference type="NCBI Taxonomy" id="386301"/>
    <lineage>
        <taxon>Bacteria</taxon>
        <taxon>Bacillati</taxon>
        <taxon>Actinomycetota</taxon>
        <taxon>Actinomycetes</taxon>
        <taxon>Micrococcales</taxon>
        <taxon>Microbacteriaceae</taxon>
        <taxon>Cryobacterium</taxon>
    </lineage>
</organism>
<dbReference type="EMBL" id="FNFU01000037">
    <property type="protein sequence ID" value="SDL15915.1"/>
    <property type="molecule type" value="Genomic_DNA"/>
</dbReference>
<name>A0A1G9HSV7_9MICO</name>
<sequence length="82" mass="8846">MQAAYLSIGTKLFYLPSTTDLAGLRARLTMATREGGAMVDIPVEGTTLAALITPGLPVFLETREIEEPTPPAQSIAEEEWLL</sequence>
<accession>A0A1G9HSV7</accession>
<dbReference type="STRING" id="386301.SAMN05216282_1374"/>
<evidence type="ECO:0000313" key="1">
    <source>
        <dbReference type="EMBL" id="SDL15915.1"/>
    </source>
</evidence>
<reference evidence="1 2" key="1">
    <citation type="submission" date="2016-10" db="EMBL/GenBank/DDBJ databases">
        <authorList>
            <person name="de Groot N.N."/>
        </authorList>
    </citation>
    <scope>NUCLEOTIDE SEQUENCE [LARGE SCALE GENOMIC DNA]</scope>
    <source>
        <strain evidence="1 2">CGMCC 1.5382</strain>
    </source>
</reference>
<dbReference type="AlphaFoldDB" id="A0A1G9HSV7"/>
<dbReference type="Proteomes" id="UP000198701">
    <property type="component" value="Unassembled WGS sequence"/>
</dbReference>
<dbReference type="RefSeq" id="WP_092325339.1">
    <property type="nucleotide sequence ID" value="NZ_FNFU01000037.1"/>
</dbReference>
<keyword evidence="2" id="KW-1185">Reference proteome</keyword>
<gene>
    <name evidence="1" type="ORF">SAMN05216282_1374</name>
</gene>
<dbReference type="OrthoDB" id="5070962at2"/>
<proteinExistence type="predicted"/>
<evidence type="ECO:0000313" key="2">
    <source>
        <dbReference type="Proteomes" id="UP000198701"/>
    </source>
</evidence>
<protein>
    <submittedName>
        <fullName evidence="1">Uncharacterized protein</fullName>
    </submittedName>
</protein>